<dbReference type="RefSeq" id="WP_052607211.1">
    <property type="nucleotide sequence ID" value="NZ_JXYS01000148.1"/>
</dbReference>
<dbReference type="GO" id="GO:0016798">
    <property type="term" value="F:hydrolase activity, acting on glycosyl bonds"/>
    <property type="evidence" value="ECO:0007669"/>
    <property type="project" value="UniProtKB-KW"/>
</dbReference>
<dbReference type="Gene3D" id="2.60.40.10">
    <property type="entry name" value="Immunoglobulins"/>
    <property type="match status" value="1"/>
</dbReference>
<dbReference type="GO" id="GO:0005975">
    <property type="term" value="P:carbohydrate metabolic process"/>
    <property type="evidence" value="ECO:0007669"/>
    <property type="project" value="InterPro"/>
</dbReference>
<reference evidence="3 4" key="1">
    <citation type="submission" date="2015-01" db="EMBL/GenBank/DDBJ databases">
        <title>Draft genome of the acidophilic iron oxidizer Acidithrix ferrooxidans strain Py-F3.</title>
        <authorList>
            <person name="Poehlein A."/>
            <person name="Eisen S."/>
            <person name="Schloemann M."/>
            <person name="Johnson B.D."/>
            <person name="Daniel R."/>
            <person name="Muehling M."/>
        </authorList>
    </citation>
    <scope>NUCLEOTIDE SEQUENCE [LARGE SCALE GENOMIC DNA]</scope>
    <source>
        <strain evidence="3 4">Py-F3</strain>
    </source>
</reference>
<dbReference type="SMART" id="SM00642">
    <property type="entry name" value="Aamy"/>
    <property type="match status" value="1"/>
</dbReference>
<evidence type="ECO:0000313" key="4">
    <source>
        <dbReference type="Proteomes" id="UP000032360"/>
    </source>
</evidence>
<dbReference type="PATRIC" id="fig|1280514.3.peg.4867"/>
<dbReference type="Gene3D" id="3.20.20.80">
    <property type="entry name" value="Glycosidases"/>
    <property type="match status" value="1"/>
</dbReference>
<dbReference type="Proteomes" id="UP000032360">
    <property type="component" value="Unassembled WGS sequence"/>
</dbReference>
<protein>
    <submittedName>
        <fullName evidence="3">Glycogen debranching enzyme</fullName>
        <ecNumber evidence="3">3.2.1.-</ecNumber>
    </submittedName>
</protein>
<dbReference type="InterPro" id="IPR013783">
    <property type="entry name" value="Ig-like_fold"/>
</dbReference>
<evidence type="ECO:0000313" key="3">
    <source>
        <dbReference type="EMBL" id="KJF15540.1"/>
    </source>
</evidence>
<dbReference type="SUPFAM" id="SSF51445">
    <property type="entry name" value="(Trans)glycosidases"/>
    <property type="match status" value="1"/>
</dbReference>
<sequence>MSIIQLWGHATRRFPIKSVDFESIDLLPGLTKNQDGTYTIKVFAGRAESLSLELFDDRRHLISTSALRPIGDGWWIGVFAGADKMLYGLRASGAYQPNDGLFYNSNKILFDPYAKSFSGHISFGDVTRVHAPYDYLTKSSVDSITGVALAQIDDGDFAQRDRPKDIASSYSWRDTTVYEVHVKSATISNMVVPSSLRGTYLGLSHPSVIEHFHRLGVTTLELLPVFHFADSEALFHNGLTNFWGYSPISFFVPEPRYASCNDFATAKSEFAEMVDLLHQADIEVLLDVVYNHTGEGDISGPTLSYRGLSAPDYYLMEGQGNYHIDITGTGNTLNVASEVCNRMIIDSMRHFVGAYGVDGFRFDLATTIGRDNDTKNGYSFSPMGGVLSAVTNDPILSKIKLIAEPWDLGNNGYRRGFFPRPFVEWNDRFRDGMRRALVNRQGDPNEIAEIVEGRNDPLSLSRRINFITCHDGFTLMDLVSFDYKHNNSNGEENRDGSDNNLSNNFGFEGLNAPVEIVEMRDLARRSAIAALLLAPGVPMLLGGDELSRSQQGNNNAYCQDRVDFGFNWSMAQSPFCEWVCALSKIRKNYISCCDSIEATILESDASGFDGDPEIDPRILEVCLWRESGSSNKVVIYFNLSQNEIKISVADRFPTSDAAILLDSSTGHAATVLGDMTYCEVINLIPNLLIALILREKTR</sequence>
<gene>
    <name evidence="3" type="primary">glgX</name>
    <name evidence="3" type="ORF">AXFE_36210</name>
</gene>
<dbReference type="OrthoDB" id="3236218at2"/>
<dbReference type="STRING" id="1280514.AXFE_36210"/>
<dbReference type="CDD" id="cd11326">
    <property type="entry name" value="AmyAc_Glg_debranch"/>
    <property type="match status" value="1"/>
</dbReference>
<comment type="caution">
    <text evidence="3">The sequence shown here is derived from an EMBL/GenBank/DDBJ whole genome shotgun (WGS) entry which is preliminary data.</text>
</comment>
<feature type="domain" description="Glycosyl hydrolase family 13 catalytic" evidence="2">
    <location>
        <begin position="179"/>
        <end position="586"/>
    </location>
</feature>
<evidence type="ECO:0000256" key="1">
    <source>
        <dbReference type="ARBA" id="ARBA00008061"/>
    </source>
</evidence>
<keyword evidence="3" id="KW-0378">Hydrolase</keyword>
<comment type="similarity">
    <text evidence="1">Belongs to the glycosyl hydrolase 13 family.</text>
</comment>
<keyword evidence="3" id="KW-0326">Glycosidase</keyword>
<dbReference type="InterPro" id="IPR014756">
    <property type="entry name" value="Ig_E-set"/>
</dbReference>
<dbReference type="PANTHER" id="PTHR43002">
    <property type="entry name" value="GLYCOGEN DEBRANCHING ENZYME"/>
    <property type="match status" value="1"/>
</dbReference>
<dbReference type="InterPro" id="IPR006047">
    <property type="entry name" value="GH13_cat_dom"/>
</dbReference>
<keyword evidence="4" id="KW-1185">Reference proteome</keyword>
<dbReference type="EMBL" id="JXYS01000148">
    <property type="protein sequence ID" value="KJF15540.1"/>
    <property type="molecule type" value="Genomic_DNA"/>
</dbReference>
<dbReference type="AlphaFoldDB" id="A0A0D8HC42"/>
<name>A0A0D8HC42_9ACTN</name>
<dbReference type="InterPro" id="IPR017853">
    <property type="entry name" value="GH"/>
</dbReference>
<dbReference type="SUPFAM" id="SSF81296">
    <property type="entry name" value="E set domains"/>
    <property type="match status" value="1"/>
</dbReference>
<proteinExistence type="inferred from homology"/>
<accession>A0A0D8HC42</accession>
<dbReference type="EC" id="3.2.1.-" evidence="3"/>
<evidence type="ECO:0000259" key="2">
    <source>
        <dbReference type="SMART" id="SM00642"/>
    </source>
</evidence>
<organism evidence="3 4">
    <name type="scientific">Acidithrix ferrooxidans</name>
    <dbReference type="NCBI Taxonomy" id="1280514"/>
    <lineage>
        <taxon>Bacteria</taxon>
        <taxon>Bacillati</taxon>
        <taxon>Actinomycetota</taxon>
        <taxon>Acidimicrobiia</taxon>
        <taxon>Acidimicrobiales</taxon>
        <taxon>Acidimicrobiaceae</taxon>
        <taxon>Acidithrix</taxon>
    </lineage>
</organism>